<feature type="domain" description="GntR C-terminal" evidence="4">
    <location>
        <begin position="24"/>
        <end position="144"/>
    </location>
</feature>
<dbReference type="InterPro" id="IPR011711">
    <property type="entry name" value="GntR_C"/>
</dbReference>
<dbReference type="SUPFAM" id="SSF48008">
    <property type="entry name" value="GntR ligand-binding domain-like"/>
    <property type="match status" value="1"/>
</dbReference>
<protein>
    <submittedName>
        <fullName evidence="5">HTH-type transcriptional regulator LutR</fullName>
    </submittedName>
</protein>
<gene>
    <name evidence="5" type="primary">lutR</name>
    <name evidence="5" type="ORF">NNJEOMEG_00379</name>
</gene>
<dbReference type="PANTHER" id="PTHR43537:SF5">
    <property type="entry name" value="UXU OPERON TRANSCRIPTIONAL REGULATOR"/>
    <property type="match status" value="1"/>
</dbReference>
<evidence type="ECO:0000256" key="1">
    <source>
        <dbReference type="ARBA" id="ARBA00023015"/>
    </source>
</evidence>
<comment type="caution">
    <text evidence="5">The sequence shown here is derived from an EMBL/GenBank/DDBJ whole genome shotgun (WGS) entry which is preliminary data.</text>
</comment>
<evidence type="ECO:0000313" key="5">
    <source>
        <dbReference type="EMBL" id="GFK92554.1"/>
    </source>
</evidence>
<dbReference type="Pfam" id="PF07729">
    <property type="entry name" value="FCD"/>
    <property type="match status" value="1"/>
</dbReference>
<keyword evidence="3" id="KW-0804">Transcription</keyword>
<dbReference type="InterPro" id="IPR008920">
    <property type="entry name" value="TF_FadR/GntR_C"/>
</dbReference>
<dbReference type="Gene3D" id="1.20.120.530">
    <property type="entry name" value="GntR ligand-binding domain-like"/>
    <property type="match status" value="1"/>
</dbReference>
<name>A0A6V8LLG7_9BACT</name>
<dbReference type="GO" id="GO:0003677">
    <property type="term" value="F:DNA binding"/>
    <property type="evidence" value="ECO:0007669"/>
    <property type="project" value="UniProtKB-KW"/>
</dbReference>
<evidence type="ECO:0000313" key="6">
    <source>
        <dbReference type="Proteomes" id="UP000494245"/>
    </source>
</evidence>
<keyword evidence="1" id="KW-0805">Transcription regulation</keyword>
<reference evidence="5 6" key="2">
    <citation type="submission" date="2020-05" db="EMBL/GenBank/DDBJ databases">
        <title>Draft genome sequence of Desulfovibrio sp. strainFSS-1.</title>
        <authorList>
            <person name="Shimoshige H."/>
            <person name="Kobayashi H."/>
            <person name="Maekawa T."/>
        </authorList>
    </citation>
    <scope>NUCLEOTIDE SEQUENCE [LARGE SCALE GENOMIC DNA]</scope>
    <source>
        <strain evidence="5 6">SIID29052-01</strain>
    </source>
</reference>
<organism evidence="5 6">
    <name type="scientific">Fundidesulfovibrio magnetotacticus</name>
    <dbReference type="NCBI Taxonomy" id="2730080"/>
    <lineage>
        <taxon>Bacteria</taxon>
        <taxon>Pseudomonadati</taxon>
        <taxon>Thermodesulfobacteriota</taxon>
        <taxon>Desulfovibrionia</taxon>
        <taxon>Desulfovibrionales</taxon>
        <taxon>Desulfovibrionaceae</taxon>
        <taxon>Fundidesulfovibrio</taxon>
    </lineage>
</organism>
<evidence type="ECO:0000259" key="4">
    <source>
        <dbReference type="SMART" id="SM00895"/>
    </source>
</evidence>
<accession>A0A6V8LLG7</accession>
<reference evidence="5 6" key="1">
    <citation type="submission" date="2020-04" db="EMBL/GenBank/DDBJ databases">
        <authorList>
            <consortium name="Desulfovibrio sp. FSS-1 genome sequencing consortium"/>
            <person name="Shimoshige H."/>
            <person name="Kobayashi H."/>
            <person name="Maekawa T."/>
        </authorList>
    </citation>
    <scope>NUCLEOTIDE SEQUENCE [LARGE SCALE GENOMIC DNA]</scope>
    <source>
        <strain evidence="5 6">SIID29052-01</strain>
    </source>
</reference>
<proteinExistence type="predicted"/>
<evidence type="ECO:0000256" key="3">
    <source>
        <dbReference type="ARBA" id="ARBA00023163"/>
    </source>
</evidence>
<keyword evidence="2" id="KW-0238">DNA-binding</keyword>
<dbReference type="PANTHER" id="PTHR43537">
    <property type="entry name" value="TRANSCRIPTIONAL REGULATOR, GNTR FAMILY"/>
    <property type="match status" value="1"/>
</dbReference>
<dbReference type="Proteomes" id="UP000494245">
    <property type="component" value="Unassembled WGS sequence"/>
</dbReference>
<evidence type="ECO:0000256" key="2">
    <source>
        <dbReference type="ARBA" id="ARBA00023125"/>
    </source>
</evidence>
<dbReference type="AlphaFoldDB" id="A0A6V8LLG7"/>
<sequence length="157" mass="17814">MLDDAHHARFMEMQVARRPGRIRDVMEFRLLLEPEVAALAARRRTPEDLERLRRVLEEQDRCADADFAGLDARFHMALARCTGNEVVWETAAMLRDLVSESRAAPLITEARRAGSLHDHRLILEALEQGDPRACREAMREHLLHTGEEAGQAAARKG</sequence>
<dbReference type="SMART" id="SM00895">
    <property type="entry name" value="FCD"/>
    <property type="match status" value="1"/>
</dbReference>
<keyword evidence="6" id="KW-1185">Reference proteome</keyword>
<dbReference type="EMBL" id="BLTE01000001">
    <property type="protein sequence ID" value="GFK92554.1"/>
    <property type="molecule type" value="Genomic_DNA"/>
</dbReference>
<dbReference type="RefSeq" id="WP_173080736.1">
    <property type="nucleotide sequence ID" value="NZ_BLTE01000001.1"/>
</dbReference>